<accession>A0A5Q0M4T2</accession>
<evidence type="ECO:0000313" key="1">
    <source>
        <dbReference type="EMBL" id="QFZ84631.1"/>
    </source>
</evidence>
<organism evidence="1 2">
    <name type="scientific">Variovorax paradoxus</name>
    <dbReference type="NCBI Taxonomy" id="34073"/>
    <lineage>
        <taxon>Bacteria</taxon>
        <taxon>Pseudomonadati</taxon>
        <taxon>Pseudomonadota</taxon>
        <taxon>Betaproteobacteria</taxon>
        <taxon>Burkholderiales</taxon>
        <taxon>Comamonadaceae</taxon>
        <taxon>Variovorax</taxon>
    </lineage>
</organism>
<sequence>MPFGIRIINDSGIIQIDDSRPNFVLIAQGSVYVPPKSGVTAGMASVNFAGQTTPAMVFIKPPYGVRISGSNAPFTNEAFKNTFQLFNVETWGVDVEYAIFGNRAEQGDWGGYGMKIRDANGQVCFSTDDVAPRIVGAVEFPAGAGGTYYINPSGGPGRLFFSLSGTGWRSTSNSGASSPWIAEMWCGRINGEYQVDLTIGLSASGPGTKSMGGNRMVMAARVY</sequence>
<dbReference type="AlphaFoldDB" id="A0A5Q0M4T2"/>
<gene>
    <name evidence="1" type="ORF">GFK26_18565</name>
</gene>
<dbReference type="RefSeq" id="WP_153283253.1">
    <property type="nucleotide sequence ID" value="NZ_CP045644.1"/>
</dbReference>
<evidence type="ECO:0000313" key="2">
    <source>
        <dbReference type="Proteomes" id="UP000326780"/>
    </source>
</evidence>
<proteinExistence type="predicted"/>
<dbReference type="Proteomes" id="UP000326780">
    <property type="component" value="Chromosome"/>
</dbReference>
<reference evidence="1 2" key="1">
    <citation type="submission" date="2019-10" db="EMBL/GenBank/DDBJ databases">
        <title>Complete genome sequence of Variovorax paradoxus 5C-2.</title>
        <authorList>
            <person name="Gogoleva N.E."/>
            <person name="Balkin A.S."/>
        </authorList>
    </citation>
    <scope>NUCLEOTIDE SEQUENCE [LARGE SCALE GENOMIC DNA]</scope>
    <source>
        <strain evidence="1 2">5C-2</strain>
    </source>
</reference>
<dbReference type="EMBL" id="CP045644">
    <property type="protein sequence ID" value="QFZ84631.1"/>
    <property type="molecule type" value="Genomic_DNA"/>
</dbReference>
<protein>
    <submittedName>
        <fullName evidence="1">Uncharacterized protein</fullName>
    </submittedName>
</protein>
<name>A0A5Q0M4T2_VARPD</name>